<keyword evidence="9" id="KW-0969">Cilium</keyword>
<comment type="similarity">
    <text evidence="8">Belongs to the FlgI family.</text>
</comment>
<dbReference type="Proteomes" id="UP000295783">
    <property type="component" value="Unassembled WGS sequence"/>
</dbReference>
<comment type="subcellular location">
    <subcellularLocation>
        <location evidence="2 8">Bacterial flagellum basal body</location>
    </subcellularLocation>
</comment>
<dbReference type="GO" id="GO:0071973">
    <property type="term" value="P:bacterial-type flagellum-dependent cell motility"/>
    <property type="evidence" value="ECO:0007669"/>
    <property type="project" value="InterPro"/>
</dbReference>
<dbReference type="RefSeq" id="WP_133612404.1">
    <property type="nucleotide sequence ID" value="NZ_SNYW01000006.1"/>
</dbReference>
<sequence>MFKATANSGFLPRLGRHCRRGARLALALVTALTLLRPDGALALSRIKDIAEFEGVRENQLVGYGLVVGLDGTGDDVKKKAPFTRESLIGMLERLGVKVNQANADLEPKNVAAVMVTATLPPFARQGSEIDITVSSLGDATSLQGGTLLATPMLGADGEIYAVGQGQITIGGFKAQGDAETVVRGVPTSGRITRGGIVEREVPFALAQLQSIRIALRNPDFTTSRRVAEAINDFIGSGTAYATDPGTVQLNLANYGGDPAALLTDIEQLPVVPDQQARVVIDENTGVVVIGQNVRISKVAIAQGNLTIRITETPQVSQPSPFSNTGVTTVVPRTNIDVEEDPDRKLAILEDSVTLEELVAGLNSLGVGPRDLISILQSIKTAGAMQADITVQ</sequence>
<dbReference type="Pfam" id="PF02119">
    <property type="entry name" value="FlgI"/>
    <property type="match status" value="1"/>
</dbReference>
<dbReference type="InterPro" id="IPR001782">
    <property type="entry name" value="Flag_FlgI"/>
</dbReference>
<evidence type="ECO:0000256" key="4">
    <source>
        <dbReference type="ARBA" id="ARBA00022729"/>
    </source>
</evidence>
<keyword evidence="10" id="KW-1185">Reference proteome</keyword>
<gene>
    <name evidence="8" type="primary">flgI</name>
    <name evidence="9" type="ORF">A8950_0928</name>
</gene>
<dbReference type="GO" id="GO:0005198">
    <property type="term" value="F:structural molecule activity"/>
    <property type="evidence" value="ECO:0007669"/>
    <property type="project" value="InterPro"/>
</dbReference>
<dbReference type="GO" id="GO:0030288">
    <property type="term" value="C:outer membrane-bounded periplasmic space"/>
    <property type="evidence" value="ECO:0007669"/>
    <property type="project" value="InterPro"/>
</dbReference>
<evidence type="ECO:0000256" key="8">
    <source>
        <dbReference type="HAMAP-Rule" id="MF_00416"/>
    </source>
</evidence>
<dbReference type="NCBIfam" id="NF003676">
    <property type="entry name" value="PRK05303.1"/>
    <property type="match status" value="1"/>
</dbReference>
<dbReference type="PANTHER" id="PTHR30381:SF0">
    <property type="entry name" value="FLAGELLAR P-RING PROTEIN"/>
    <property type="match status" value="1"/>
</dbReference>
<dbReference type="HAMAP" id="MF_00416">
    <property type="entry name" value="FlgI"/>
    <property type="match status" value="1"/>
</dbReference>
<proteinExistence type="inferred from homology"/>
<evidence type="ECO:0000256" key="6">
    <source>
        <dbReference type="ARBA" id="ARBA00023143"/>
    </source>
</evidence>
<dbReference type="OrthoDB" id="9786431at2"/>
<keyword evidence="6 8" id="KW-0975">Bacterial flagellum</keyword>
<evidence type="ECO:0000256" key="3">
    <source>
        <dbReference type="ARBA" id="ARBA00019515"/>
    </source>
</evidence>
<keyword evidence="5" id="KW-0574">Periplasm</keyword>
<comment type="caution">
    <text evidence="9">The sequence shown here is derived from an EMBL/GenBank/DDBJ whole genome shotgun (WGS) entry which is preliminary data.</text>
</comment>
<name>A0A4R6WXE8_9PROT</name>
<evidence type="ECO:0000256" key="5">
    <source>
        <dbReference type="ARBA" id="ARBA00022764"/>
    </source>
</evidence>
<organism evidence="9 10">
    <name type="scientific">Dongia mobilis</name>
    <dbReference type="NCBI Taxonomy" id="578943"/>
    <lineage>
        <taxon>Bacteria</taxon>
        <taxon>Pseudomonadati</taxon>
        <taxon>Pseudomonadota</taxon>
        <taxon>Alphaproteobacteria</taxon>
        <taxon>Rhodospirillales</taxon>
        <taxon>Dongiaceae</taxon>
        <taxon>Dongia</taxon>
    </lineage>
</organism>
<protein>
    <recommendedName>
        <fullName evidence="3 8">Flagellar P-ring protein</fullName>
    </recommendedName>
    <alternativeName>
        <fullName evidence="7 8">Basal body P-ring protein</fullName>
    </alternativeName>
</protein>
<comment type="subunit">
    <text evidence="8">The basal body constitutes a major portion of the flagellar organelle and consists of four rings (L,P,S, and M) mounted on a central rod.</text>
</comment>
<dbReference type="AlphaFoldDB" id="A0A4R6WXE8"/>
<evidence type="ECO:0000256" key="7">
    <source>
        <dbReference type="ARBA" id="ARBA00032344"/>
    </source>
</evidence>
<dbReference type="PRINTS" id="PR01010">
    <property type="entry name" value="FLGPRINGFLGI"/>
</dbReference>
<reference evidence="9 10" key="1">
    <citation type="submission" date="2019-03" db="EMBL/GenBank/DDBJ databases">
        <title>Genomic Encyclopedia of Type Strains, Phase III (KMG-III): the genomes of soil and plant-associated and newly described type strains.</title>
        <authorList>
            <person name="Whitman W."/>
        </authorList>
    </citation>
    <scope>NUCLEOTIDE SEQUENCE [LARGE SCALE GENOMIC DNA]</scope>
    <source>
        <strain evidence="9 10">CGMCC 1.7660</strain>
    </source>
</reference>
<evidence type="ECO:0000256" key="2">
    <source>
        <dbReference type="ARBA" id="ARBA00004117"/>
    </source>
</evidence>
<dbReference type="GO" id="GO:0009428">
    <property type="term" value="C:bacterial-type flagellum basal body, distal rod, P ring"/>
    <property type="evidence" value="ECO:0007669"/>
    <property type="project" value="InterPro"/>
</dbReference>
<evidence type="ECO:0000256" key="1">
    <source>
        <dbReference type="ARBA" id="ARBA00002591"/>
    </source>
</evidence>
<keyword evidence="9" id="KW-0966">Cell projection</keyword>
<accession>A0A4R6WXE8</accession>
<dbReference type="PANTHER" id="PTHR30381">
    <property type="entry name" value="FLAGELLAR P-RING PERIPLASMIC PROTEIN FLGI"/>
    <property type="match status" value="1"/>
</dbReference>
<evidence type="ECO:0000313" key="9">
    <source>
        <dbReference type="EMBL" id="TDQ84377.1"/>
    </source>
</evidence>
<comment type="function">
    <text evidence="1 8">Assembles around the rod to form the L-ring and probably protects the motor/basal body from shearing forces during rotation.</text>
</comment>
<keyword evidence="4" id="KW-0732">Signal</keyword>
<keyword evidence="9" id="KW-0282">Flagellum</keyword>
<dbReference type="EMBL" id="SNYW01000006">
    <property type="protein sequence ID" value="TDQ84377.1"/>
    <property type="molecule type" value="Genomic_DNA"/>
</dbReference>
<evidence type="ECO:0000313" key="10">
    <source>
        <dbReference type="Proteomes" id="UP000295783"/>
    </source>
</evidence>